<protein>
    <submittedName>
        <fullName evidence="3">AraC family transcriptional regulator</fullName>
    </submittedName>
</protein>
<proteinExistence type="predicted"/>
<reference evidence="4" key="1">
    <citation type="submission" date="2015-07" db="EMBL/GenBank/DDBJ databases">
        <title>Nocardia seriolae U-1 whole genome shotgun sequence.</title>
        <authorList>
            <person name="Imajoh M."/>
            <person name="Fukumoto Y."/>
            <person name="Sukeda M."/>
            <person name="Yamane J."/>
            <person name="Yamasaki K."/>
            <person name="Shimizu M."/>
            <person name="Ohnishi K."/>
            <person name="Oshima S."/>
        </authorList>
    </citation>
    <scope>NUCLEOTIDE SEQUENCE [LARGE SCALE GENOMIC DNA]</scope>
    <source>
        <strain evidence="4">U-1</strain>
    </source>
</reference>
<dbReference type="GeneID" id="93376657"/>
<evidence type="ECO:0000259" key="2">
    <source>
        <dbReference type="Pfam" id="PF12625"/>
    </source>
</evidence>
<feature type="domain" description="HTH-type transcriptional regulator AraC-type N-terminal" evidence="2">
    <location>
        <begin position="30"/>
        <end position="215"/>
    </location>
</feature>
<dbReference type="AlphaFoldDB" id="A0ABC9YQG1"/>
<keyword evidence="1" id="KW-0238">DNA-binding</keyword>
<evidence type="ECO:0000256" key="1">
    <source>
        <dbReference type="ARBA" id="ARBA00023125"/>
    </source>
</evidence>
<name>A0ABC9YQG1_9NOCA</name>
<gene>
    <name evidence="3" type="ORF">NSK11_contig00022-0011</name>
</gene>
<sequence>MINHITAERQFRRRPIFSTALLVDFALGRGLSIGSVLRDTDLRHGQLMDPDTEVTYTQQVTVMRSIVRGINDEPGFGLMAGLTCHPPMLAALELAVMSQPSVQRAFEVGIRFAEQSCSLAHHTLEPHGDEIVLARDDSMVPADVRRFSLEHDIGVLVSVQRDALPMRQAIKRAEVTVAPNPVYEGIAMVLGIHDVVFDAERTALVLDPELMSTPMPQSNPKFARLYEVQGDASLRSRRPRSRFRGGRDRG</sequence>
<dbReference type="PANTHER" id="PTHR47894">
    <property type="entry name" value="HTH-TYPE TRANSCRIPTIONAL REGULATOR GADX"/>
    <property type="match status" value="1"/>
</dbReference>
<dbReference type="Proteomes" id="UP000037179">
    <property type="component" value="Unassembled WGS sequence"/>
</dbReference>
<keyword evidence="4" id="KW-1185">Reference proteome</keyword>
<dbReference type="EMBL" id="BBYQ01000022">
    <property type="protein sequence ID" value="GAP27667.1"/>
    <property type="molecule type" value="Genomic_DNA"/>
</dbReference>
<organism evidence="3 4">
    <name type="scientific">Nocardia seriolae</name>
    <dbReference type="NCBI Taxonomy" id="37332"/>
    <lineage>
        <taxon>Bacteria</taxon>
        <taxon>Bacillati</taxon>
        <taxon>Actinomycetota</taxon>
        <taxon>Actinomycetes</taxon>
        <taxon>Mycobacteriales</taxon>
        <taxon>Nocardiaceae</taxon>
        <taxon>Nocardia</taxon>
    </lineage>
</organism>
<dbReference type="Pfam" id="PF12625">
    <property type="entry name" value="Arabinose_bd"/>
    <property type="match status" value="1"/>
</dbReference>
<dbReference type="PANTHER" id="PTHR47894:SF1">
    <property type="entry name" value="HTH-TYPE TRANSCRIPTIONAL REGULATOR VQSM"/>
    <property type="match status" value="1"/>
</dbReference>
<evidence type="ECO:0000313" key="3">
    <source>
        <dbReference type="EMBL" id="GAP27667.1"/>
    </source>
</evidence>
<dbReference type="InterPro" id="IPR032687">
    <property type="entry name" value="AraC-type_N"/>
</dbReference>
<reference evidence="3 4" key="2">
    <citation type="journal article" date="2016" name="Genome Announc.">
        <title>Draft Genome Sequence of Erythromycin- and Oxytetracycline-Sensitive Nocardia seriolae Strain U-1 (NBRC 110359).</title>
        <authorList>
            <person name="Imajoh M."/>
            <person name="Sukeda M."/>
            <person name="Shimizu M."/>
            <person name="Yamane J."/>
            <person name="Ohnishi K."/>
            <person name="Oshima S."/>
        </authorList>
    </citation>
    <scope>NUCLEOTIDE SEQUENCE [LARGE SCALE GENOMIC DNA]</scope>
    <source>
        <strain evidence="3 4">U-1</strain>
    </source>
</reference>
<dbReference type="GO" id="GO:0003677">
    <property type="term" value="F:DNA binding"/>
    <property type="evidence" value="ECO:0007669"/>
    <property type="project" value="UniProtKB-KW"/>
</dbReference>
<dbReference type="RefSeq" id="WP_033086582.1">
    <property type="nucleotide sequence ID" value="NZ_AP017900.1"/>
</dbReference>
<accession>A0ABC9YQG1</accession>
<comment type="caution">
    <text evidence="3">The sequence shown here is derived from an EMBL/GenBank/DDBJ whole genome shotgun (WGS) entry which is preliminary data.</text>
</comment>
<evidence type="ECO:0000313" key="4">
    <source>
        <dbReference type="Proteomes" id="UP000037179"/>
    </source>
</evidence>